<organism evidence="2 3">
    <name type="scientific">Trichoglossum hirsutum</name>
    <dbReference type="NCBI Taxonomy" id="265104"/>
    <lineage>
        <taxon>Eukaryota</taxon>
        <taxon>Fungi</taxon>
        <taxon>Dikarya</taxon>
        <taxon>Ascomycota</taxon>
        <taxon>Pezizomycotina</taxon>
        <taxon>Geoglossomycetes</taxon>
        <taxon>Geoglossales</taxon>
        <taxon>Geoglossaceae</taxon>
        <taxon>Trichoglossum</taxon>
    </lineage>
</organism>
<accession>A0A9P8L7J2</accession>
<evidence type="ECO:0000313" key="3">
    <source>
        <dbReference type="Proteomes" id="UP000750711"/>
    </source>
</evidence>
<feature type="compositionally biased region" description="Polar residues" evidence="1">
    <location>
        <begin position="24"/>
        <end position="37"/>
    </location>
</feature>
<feature type="non-terminal residue" evidence="2">
    <location>
        <position position="403"/>
    </location>
</feature>
<evidence type="ECO:0000313" key="2">
    <source>
        <dbReference type="EMBL" id="KAH0555754.1"/>
    </source>
</evidence>
<proteinExistence type="predicted"/>
<sequence length="403" mass="42709">MSTQMPSDGERKGDWPSTKPGGVSSPTGANSESTPTHCSRGLSHSALDGGSLAGKIFSSTSSGIDVPIFGEDGNTPQAHICPDPFLFDYSTDSTTSHLGALGGSVPDLLGIAVPGSHTAILTPVLTPGDGGNRGESGRLGDVEDVDAFMQIDFRSTPMPLPTNASAAHGDQIRFGQAHHKTLDERELCVQRLLELNSSLLQDLSRINSGKLADTLALSGPSRSNNPSNSSNSNVNNEPLHPHNAIGRILTNSEQFLNILKYFAPSSSTGDRSSSVCSYSSEFEDAGEEPQVAGQGDHFQRGDMMDSGPHASIDALGDDDARAPMESPRPDVPATLAILACYTYIVKIYSAIFLQVHESLLRSHRSPLLYAAIPSTLSGLQLGGYDLDSRGDLQIEILIHVSFR</sequence>
<dbReference type="AlphaFoldDB" id="A0A9P8L7J2"/>
<feature type="region of interest" description="Disordered" evidence="1">
    <location>
        <begin position="1"/>
        <end position="43"/>
    </location>
</feature>
<dbReference type="EMBL" id="JAGHQM010001377">
    <property type="protein sequence ID" value="KAH0555754.1"/>
    <property type="molecule type" value="Genomic_DNA"/>
</dbReference>
<dbReference type="Proteomes" id="UP000750711">
    <property type="component" value="Unassembled WGS sequence"/>
</dbReference>
<feature type="compositionally biased region" description="Low complexity" evidence="1">
    <location>
        <begin position="218"/>
        <end position="236"/>
    </location>
</feature>
<gene>
    <name evidence="2" type="ORF">GP486_006300</name>
</gene>
<feature type="region of interest" description="Disordered" evidence="1">
    <location>
        <begin position="217"/>
        <end position="240"/>
    </location>
</feature>
<evidence type="ECO:0000256" key="1">
    <source>
        <dbReference type="SAM" id="MobiDB-lite"/>
    </source>
</evidence>
<comment type="caution">
    <text evidence="2">The sequence shown here is derived from an EMBL/GenBank/DDBJ whole genome shotgun (WGS) entry which is preliminary data.</text>
</comment>
<keyword evidence="3" id="KW-1185">Reference proteome</keyword>
<feature type="region of interest" description="Disordered" evidence="1">
    <location>
        <begin position="265"/>
        <end position="311"/>
    </location>
</feature>
<reference evidence="2" key="1">
    <citation type="submission" date="2021-03" db="EMBL/GenBank/DDBJ databases">
        <title>Comparative genomics and phylogenomic investigation of the class Geoglossomycetes provide insights into ecological specialization and systematics.</title>
        <authorList>
            <person name="Melie T."/>
            <person name="Pirro S."/>
            <person name="Miller A.N."/>
            <person name="Quandt A."/>
        </authorList>
    </citation>
    <scope>NUCLEOTIDE SEQUENCE</scope>
    <source>
        <strain evidence="2">CAQ_001_2017</strain>
    </source>
</reference>
<protein>
    <submittedName>
        <fullName evidence="2">Uncharacterized protein</fullName>
    </submittedName>
</protein>
<name>A0A9P8L7J2_9PEZI</name>